<gene>
    <name evidence="2" type="ORF">E0L93_02235</name>
</gene>
<proteinExistence type="predicted"/>
<keyword evidence="1" id="KW-0472">Membrane</keyword>
<keyword evidence="3" id="KW-1185">Reference proteome</keyword>
<sequence length="187" mass="19270">MKSSPPARAVTNALNPFTVFTALYAGVAFHGSPAPDAALYTAAELLAAGTVALCVLLLRRRRHAGDFWLSERTERPLPALVLLGCFATLLAFLALLDAPSELFRTTLSMGLASILAAALTLRWKISAHSAVAGHAAVAGGLLLPYGLLFTLLLPPVLWARVAAGAHTPAQTVAGASLGGAAALLLLL</sequence>
<dbReference type="EMBL" id="SKBU01000006">
    <property type="protein sequence ID" value="TCJ19798.1"/>
    <property type="molecule type" value="Genomic_DNA"/>
</dbReference>
<accession>A0A4R1BQG7</accession>
<dbReference type="Proteomes" id="UP000295244">
    <property type="component" value="Unassembled WGS sequence"/>
</dbReference>
<evidence type="ECO:0008006" key="4">
    <source>
        <dbReference type="Google" id="ProtNLM"/>
    </source>
</evidence>
<feature type="transmembrane region" description="Helical" evidence="1">
    <location>
        <begin position="135"/>
        <end position="157"/>
    </location>
</feature>
<keyword evidence="1" id="KW-1133">Transmembrane helix</keyword>
<feature type="transmembrane region" description="Helical" evidence="1">
    <location>
        <begin position="169"/>
        <end position="186"/>
    </location>
</feature>
<comment type="caution">
    <text evidence="2">The sequence shown here is derived from an EMBL/GenBank/DDBJ whole genome shotgun (WGS) entry which is preliminary data.</text>
</comment>
<organism evidence="2 3">
    <name type="scientific">Rubrobacter taiwanensis</name>
    <dbReference type="NCBI Taxonomy" id="185139"/>
    <lineage>
        <taxon>Bacteria</taxon>
        <taxon>Bacillati</taxon>
        <taxon>Actinomycetota</taxon>
        <taxon>Rubrobacteria</taxon>
        <taxon>Rubrobacterales</taxon>
        <taxon>Rubrobacteraceae</taxon>
        <taxon>Rubrobacter</taxon>
    </lineage>
</organism>
<reference evidence="2 3" key="1">
    <citation type="submission" date="2019-03" db="EMBL/GenBank/DDBJ databases">
        <title>Whole genome sequence of a novel Rubrobacter taiwanensis strain, isolated from Yellowstone National Park.</title>
        <authorList>
            <person name="Freed S."/>
            <person name="Ramaley R.F."/>
            <person name="Kyndt J.A."/>
        </authorList>
    </citation>
    <scope>NUCLEOTIDE SEQUENCE [LARGE SCALE GENOMIC DNA]</scope>
    <source>
        <strain evidence="2 3">Yellowstone</strain>
    </source>
</reference>
<feature type="transmembrane region" description="Helical" evidence="1">
    <location>
        <begin position="37"/>
        <end position="58"/>
    </location>
</feature>
<keyword evidence="1" id="KW-0812">Transmembrane</keyword>
<feature type="transmembrane region" description="Helical" evidence="1">
    <location>
        <begin position="79"/>
        <end position="96"/>
    </location>
</feature>
<evidence type="ECO:0000313" key="2">
    <source>
        <dbReference type="EMBL" id="TCJ19798.1"/>
    </source>
</evidence>
<dbReference type="AlphaFoldDB" id="A0A4R1BQG7"/>
<evidence type="ECO:0000256" key="1">
    <source>
        <dbReference type="SAM" id="Phobius"/>
    </source>
</evidence>
<feature type="transmembrane region" description="Helical" evidence="1">
    <location>
        <begin position="12"/>
        <end position="31"/>
    </location>
</feature>
<protein>
    <recommendedName>
        <fullName evidence="4">Phosphatase PAP2 family protein</fullName>
    </recommendedName>
</protein>
<dbReference type="RefSeq" id="WP_132687915.1">
    <property type="nucleotide sequence ID" value="NZ_SKBU01000006.1"/>
</dbReference>
<feature type="transmembrane region" description="Helical" evidence="1">
    <location>
        <begin position="102"/>
        <end position="123"/>
    </location>
</feature>
<dbReference type="OrthoDB" id="9944150at2"/>
<name>A0A4R1BQG7_9ACTN</name>
<evidence type="ECO:0000313" key="3">
    <source>
        <dbReference type="Proteomes" id="UP000295244"/>
    </source>
</evidence>